<dbReference type="GO" id="GO:0008202">
    <property type="term" value="P:steroid metabolic process"/>
    <property type="evidence" value="ECO:0007669"/>
    <property type="project" value="UniProtKB-KW"/>
</dbReference>
<proteinExistence type="inferred from homology"/>
<dbReference type="PANTHER" id="PTHR43180:SF28">
    <property type="entry name" value="NAD(P)-BINDING ROSSMANN-FOLD SUPERFAMILY PROTEIN"/>
    <property type="match status" value="1"/>
</dbReference>
<organism evidence="6 7">
    <name type="scientific">Thermalbibacter longus</name>
    <dbReference type="NCBI Taxonomy" id="2951981"/>
    <lineage>
        <taxon>Bacteria</taxon>
        <taxon>Pseudomonadati</taxon>
        <taxon>Thermomicrobiota</taxon>
        <taxon>Thermomicrobia</taxon>
        <taxon>Thermomicrobiales</taxon>
        <taxon>Thermomicrobiaceae</taxon>
        <taxon>Thermalbibacter</taxon>
    </lineage>
</organism>
<dbReference type="GO" id="GO:0047936">
    <property type="term" value="F:glucose 1-dehydrogenase [NAD(P)+] activity"/>
    <property type="evidence" value="ECO:0007669"/>
    <property type="project" value="UniProtKB-EC"/>
</dbReference>
<dbReference type="Proteomes" id="UP001165306">
    <property type="component" value="Unassembled WGS sequence"/>
</dbReference>
<dbReference type="Gene3D" id="3.40.50.720">
    <property type="entry name" value="NAD(P)-binding Rossmann-like Domain"/>
    <property type="match status" value="1"/>
</dbReference>
<dbReference type="RefSeq" id="WP_284056509.1">
    <property type="nucleotide sequence ID" value="NZ_JAMSLR010000003.1"/>
</dbReference>
<gene>
    <name evidence="6" type="ORF">NET02_06185</name>
</gene>
<keyword evidence="2 6" id="KW-0560">Oxidoreductase</keyword>
<keyword evidence="3" id="KW-0520">NAD</keyword>
<comment type="caution">
    <text evidence="6">The sequence shown here is derived from an EMBL/GenBank/DDBJ whole genome shotgun (WGS) entry which is preliminary data.</text>
</comment>
<keyword evidence="7" id="KW-1185">Reference proteome</keyword>
<dbReference type="Pfam" id="PF13561">
    <property type="entry name" value="adh_short_C2"/>
    <property type="match status" value="1"/>
</dbReference>
<dbReference type="PANTHER" id="PTHR43180">
    <property type="entry name" value="3-OXOACYL-(ACYL-CARRIER-PROTEIN) REDUCTASE (AFU_ORTHOLOGUE AFUA_6G11210)"/>
    <property type="match status" value="1"/>
</dbReference>
<dbReference type="CDD" id="cd05233">
    <property type="entry name" value="SDR_c"/>
    <property type="match status" value="1"/>
</dbReference>
<evidence type="ECO:0000256" key="3">
    <source>
        <dbReference type="ARBA" id="ARBA00023027"/>
    </source>
</evidence>
<evidence type="ECO:0000256" key="4">
    <source>
        <dbReference type="ARBA" id="ARBA00023098"/>
    </source>
</evidence>
<accession>A0AA41W9Z2</accession>
<protein>
    <submittedName>
        <fullName evidence="6">Glucose 1-dehydrogenase</fullName>
        <ecNumber evidence="6">1.1.1.47</ecNumber>
    </submittedName>
</protein>
<dbReference type="SUPFAM" id="SSF51735">
    <property type="entry name" value="NAD(P)-binding Rossmann-fold domains"/>
    <property type="match status" value="1"/>
</dbReference>
<evidence type="ECO:0000256" key="5">
    <source>
        <dbReference type="ARBA" id="ARBA00023221"/>
    </source>
</evidence>
<evidence type="ECO:0000313" key="7">
    <source>
        <dbReference type="Proteomes" id="UP001165306"/>
    </source>
</evidence>
<dbReference type="EMBL" id="JAMSLR010000003">
    <property type="protein sequence ID" value="MCM8748729.1"/>
    <property type="molecule type" value="Genomic_DNA"/>
</dbReference>
<keyword evidence="5" id="KW-0753">Steroid metabolism</keyword>
<name>A0AA41W9Z2_9BACT</name>
<keyword evidence="4" id="KW-0443">Lipid metabolism</keyword>
<dbReference type="AlphaFoldDB" id="A0AA41W9Z2"/>
<evidence type="ECO:0000313" key="6">
    <source>
        <dbReference type="EMBL" id="MCM8748729.1"/>
    </source>
</evidence>
<comment type="similarity">
    <text evidence="1">Belongs to the short-chain dehydrogenases/reductases (SDR) family.</text>
</comment>
<evidence type="ECO:0000256" key="2">
    <source>
        <dbReference type="ARBA" id="ARBA00023002"/>
    </source>
</evidence>
<dbReference type="PRINTS" id="PR00080">
    <property type="entry name" value="SDRFAMILY"/>
</dbReference>
<dbReference type="NCBIfam" id="NF005559">
    <property type="entry name" value="PRK07231.1"/>
    <property type="match status" value="1"/>
</dbReference>
<dbReference type="FunFam" id="3.40.50.720:FF:000084">
    <property type="entry name" value="Short-chain dehydrogenase reductase"/>
    <property type="match status" value="1"/>
</dbReference>
<dbReference type="PROSITE" id="PS00061">
    <property type="entry name" value="ADH_SHORT"/>
    <property type="match status" value="1"/>
</dbReference>
<dbReference type="EC" id="1.1.1.47" evidence="6"/>
<dbReference type="InterPro" id="IPR020904">
    <property type="entry name" value="Sc_DH/Rdtase_CS"/>
</dbReference>
<dbReference type="PRINTS" id="PR00081">
    <property type="entry name" value="GDHRDH"/>
</dbReference>
<dbReference type="InterPro" id="IPR036291">
    <property type="entry name" value="NAD(P)-bd_dom_sf"/>
</dbReference>
<evidence type="ECO:0000256" key="1">
    <source>
        <dbReference type="ARBA" id="ARBA00006484"/>
    </source>
</evidence>
<dbReference type="InterPro" id="IPR002347">
    <property type="entry name" value="SDR_fam"/>
</dbReference>
<reference evidence="6" key="1">
    <citation type="submission" date="2022-06" db="EMBL/GenBank/DDBJ databases">
        <title>CFH 74404 Thermomicrobiaceae sp.</title>
        <authorList>
            <person name="Ming H."/>
            <person name="Li W.-J."/>
            <person name="Zhao Z."/>
        </authorList>
    </citation>
    <scope>NUCLEOTIDE SEQUENCE</scope>
    <source>
        <strain evidence="6">CFH 74404</strain>
    </source>
</reference>
<sequence length="256" mass="26525">MAGRLEGKVAIITGAASGIGAASARLFAAEGARLMLVDTNHQALASLVENLERSGAQVISSQADVARPTEVAAAVDATVAKFGHLHVLFANAGISGRGLVPEMPLEEFDRILEVNLRGAFLCARYAIPQIAISGGGSVIFTASELALVGSPGAAAYCASKAALLGMTRALALDHGKQGIRVNCLCPGAVDTPLLWRSAERLGRSVDEYRAEIISRMPLGRIGQPEEIARAALFLASDDSSFMTGAALVVDGGWTAR</sequence>